<evidence type="ECO:0000256" key="1">
    <source>
        <dbReference type="ARBA" id="ARBA00022448"/>
    </source>
</evidence>
<dbReference type="NCBIfam" id="NF008653">
    <property type="entry name" value="PRK11650.1"/>
    <property type="match status" value="1"/>
</dbReference>
<dbReference type="Gene3D" id="3.40.50.300">
    <property type="entry name" value="P-loop containing nucleotide triphosphate hydrolases"/>
    <property type="match status" value="1"/>
</dbReference>
<dbReference type="EMBL" id="VTOW01000001">
    <property type="protein sequence ID" value="NKE69234.1"/>
    <property type="molecule type" value="Genomic_DNA"/>
</dbReference>
<dbReference type="InterPro" id="IPR003439">
    <property type="entry name" value="ABC_transporter-like_ATP-bd"/>
</dbReference>
<evidence type="ECO:0000313" key="6">
    <source>
        <dbReference type="Proteomes" id="UP000534783"/>
    </source>
</evidence>
<dbReference type="Gene3D" id="2.40.50.140">
    <property type="entry name" value="Nucleic acid-binding proteins"/>
    <property type="match status" value="1"/>
</dbReference>
<dbReference type="PANTHER" id="PTHR43875:SF14">
    <property type="entry name" value="ABC TRANSPORTER ATP-BINDING PROTEIN"/>
    <property type="match status" value="1"/>
</dbReference>
<dbReference type="CDD" id="cd03301">
    <property type="entry name" value="ABC_MalK_N"/>
    <property type="match status" value="1"/>
</dbReference>
<dbReference type="InterPro" id="IPR047641">
    <property type="entry name" value="ABC_transpr_MalK/UgpC-like"/>
</dbReference>
<name>A0A7X6I9D7_9BACT</name>
<dbReference type="Pfam" id="PF00005">
    <property type="entry name" value="ABC_tran"/>
    <property type="match status" value="1"/>
</dbReference>
<dbReference type="FunFam" id="3.40.50.300:FF:000042">
    <property type="entry name" value="Maltose/maltodextrin ABC transporter, ATP-binding protein"/>
    <property type="match status" value="1"/>
</dbReference>
<accession>A0A7X6I9D7</accession>
<dbReference type="AlphaFoldDB" id="A0A7X6I9D7"/>
<dbReference type="GO" id="GO:0016887">
    <property type="term" value="F:ATP hydrolysis activity"/>
    <property type="evidence" value="ECO:0007669"/>
    <property type="project" value="InterPro"/>
</dbReference>
<gene>
    <name evidence="5" type="ORF">MNODULE_00510</name>
</gene>
<evidence type="ECO:0000313" key="5">
    <source>
        <dbReference type="EMBL" id="NKE69234.1"/>
    </source>
</evidence>
<dbReference type="GO" id="GO:0005524">
    <property type="term" value="F:ATP binding"/>
    <property type="evidence" value="ECO:0007669"/>
    <property type="project" value="UniProtKB-KW"/>
</dbReference>
<dbReference type="PROSITE" id="PS50893">
    <property type="entry name" value="ABC_TRANSPORTER_2"/>
    <property type="match status" value="1"/>
</dbReference>
<dbReference type="PANTHER" id="PTHR43875">
    <property type="entry name" value="MALTODEXTRIN IMPORT ATP-BINDING PROTEIN MSMX"/>
    <property type="match status" value="1"/>
</dbReference>
<proteinExistence type="predicted"/>
<dbReference type="InterPro" id="IPR003593">
    <property type="entry name" value="AAA+_ATPase"/>
</dbReference>
<dbReference type="Gene3D" id="2.40.50.100">
    <property type="match status" value="1"/>
</dbReference>
<keyword evidence="3 5" id="KW-0067">ATP-binding</keyword>
<dbReference type="GO" id="GO:0055052">
    <property type="term" value="C:ATP-binding cassette (ABC) transporter complex, substrate-binding subunit-containing"/>
    <property type="evidence" value="ECO:0007669"/>
    <property type="project" value="TreeGrafter"/>
</dbReference>
<dbReference type="InterPro" id="IPR012340">
    <property type="entry name" value="NA-bd_OB-fold"/>
</dbReference>
<dbReference type="InterPro" id="IPR015855">
    <property type="entry name" value="ABC_transpr_MalK-like"/>
</dbReference>
<dbReference type="InterPro" id="IPR017871">
    <property type="entry name" value="ABC_transporter-like_CS"/>
</dbReference>
<keyword evidence="1" id="KW-0813">Transport</keyword>
<dbReference type="Pfam" id="PF17912">
    <property type="entry name" value="OB_MalK"/>
    <property type="match status" value="1"/>
</dbReference>
<organism evidence="5 6">
    <name type="scientific">Candidatus Manganitrophus noduliformans</name>
    <dbReference type="NCBI Taxonomy" id="2606439"/>
    <lineage>
        <taxon>Bacteria</taxon>
        <taxon>Pseudomonadati</taxon>
        <taxon>Nitrospirota</taxon>
        <taxon>Nitrospiria</taxon>
        <taxon>Candidatus Troglogloeales</taxon>
        <taxon>Candidatus Manganitrophaceae</taxon>
        <taxon>Candidatus Manganitrophus</taxon>
    </lineage>
</organism>
<evidence type="ECO:0000256" key="3">
    <source>
        <dbReference type="ARBA" id="ARBA00022840"/>
    </source>
</evidence>
<feature type="domain" description="ABC transporter" evidence="4">
    <location>
        <begin position="4"/>
        <end position="234"/>
    </location>
</feature>
<dbReference type="InterPro" id="IPR027417">
    <property type="entry name" value="P-loop_NTPase"/>
</dbReference>
<dbReference type="PROSITE" id="PS00211">
    <property type="entry name" value="ABC_TRANSPORTER_1"/>
    <property type="match status" value="1"/>
</dbReference>
<dbReference type="SUPFAM" id="SSF52540">
    <property type="entry name" value="P-loop containing nucleoside triphosphate hydrolases"/>
    <property type="match status" value="1"/>
</dbReference>
<dbReference type="InterPro" id="IPR040582">
    <property type="entry name" value="OB_MalK-like"/>
</dbReference>
<reference evidence="5 6" key="1">
    <citation type="journal article" date="2020" name="Nature">
        <title>Bacterial chemolithoautotrophy via manganese oxidation.</title>
        <authorList>
            <person name="Yu H."/>
            <person name="Leadbetter J.R."/>
        </authorList>
    </citation>
    <scope>NUCLEOTIDE SEQUENCE [LARGE SCALE GENOMIC DNA]</scope>
    <source>
        <strain evidence="5 6">Mn-1</strain>
    </source>
</reference>
<dbReference type="RefSeq" id="WP_168057551.1">
    <property type="nucleotide sequence ID" value="NZ_VTOW01000001.1"/>
</dbReference>
<dbReference type="GO" id="GO:0140359">
    <property type="term" value="F:ABC-type transporter activity"/>
    <property type="evidence" value="ECO:0007669"/>
    <property type="project" value="InterPro"/>
</dbReference>
<dbReference type="GO" id="GO:0008643">
    <property type="term" value="P:carbohydrate transport"/>
    <property type="evidence" value="ECO:0007669"/>
    <property type="project" value="InterPro"/>
</dbReference>
<keyword evidence="6" id="KW-1185">Reference proteome</keyword>
<dbReference type="SUPFAM" id="SSF50331">
    <property type="entry name" value="MOP-like"/>
    <property type="match status" value="1"/>
</dbReference>
<sequence>MAEVRLTGITKQFGEKGVLRGIDLTIAEGTFFTLVGPSGCGKSTLLNLIAGLESPTSGEILYDGAPVNDLAPKERDVAVVFQSYALYPHMTVYENIAFPLRMKKEPSVEIDRRVREVAELLGLAPLLPQRPGSLSGGQRQRVALGRAIVRKPRLFLFDEPLSNLDARLRIEMRSELKQLHRRLKTTMIYVTHDQAEAMTLSDRMAVLHQGTLQQEGTPKEIYARPANLFVAEFIGSPPMNLLRGRWVGEGIEMAEGVVFRLTGERAERLRDVPSGEVVLGIRPEDIRLSRPAEGEMTAEIVLIESIGAEVWVELNWGGRTVRATAPADFDGAPGERVGLTIESNKIHLFDPETGRRID</sequence>
<comment type="caution">
    <text evidence="5">The sequence shown here is derived from an EMBL/GenBank/DDBJ whole genome shotgun (WGS) entry which is preliminary data.</text>
</comment>
<dbReference type="Proteomes" id="UP000534783">
    <property type="component" value="Unassembled WGS sequence"/>
</dbReference>
<protein>
    <submittedName>
        <fullName evidence="5">ABC transporter ATP-binding protein</fullName>
    </submittedName>
</protein>
<dbReference type="SMART" id="SM00382">
    <property type="entry name" value="AAA"/>
    <property type="match status" value="1"/>
</dbReference>
<evidence type="ECO:0000259" key="4">
    <source>
        <dbReference type="PROSITE" id="PS50893"/>
    </source>
</evidence>
<dbReference type="InterPro" id="IPR008995">
    <property type="entry name" value="Mo/tungstate-bd_C_term_dom"/>
</dbReference>
<evidence type="ECO:0000256" key="2">
    <source>
        <dbReference type="ARBA" id="ARBA00022741"/>
    </source>
</evidence>
<keyword evidence="2" id="KW-0547">Nucleotide-binding</keyword>